<dbReference type="AlphaFoldDB" id="Q4TH89"/>
<sequence>MLCGQNKDDLVKPWMLRCRGGAGIVLSIDSPEDLCILHSNRAACYLKDGNSQDCIQDCTKALELQPFSLKPLLRRAMAYESLERYRKAYVDYKTVLQIDTSVQAAHDAVNRITRVLIDQDGADWREKLPDIPLVPLSAQQ</sequence>
<proteinExistence type="predicted"/>
<dbReference type="InterPro" id="IPR011990">
    <property type="entry name" value="TPR-like_helical_dom_sf"/>
</dbReference>
<keyword evidence="2" id="KW-0963">Cytoplasm</keyword>
<evidence type="ECO:0000256" key="4">
    <source>
        <dbReference type="ARBA" id="ARBA00022803"/>
    </source>
</evidence>
<gene>
    <name evidence="5" type="ORF">GSTENG00000691001</name>
</gene>
<evidence type="ECO:0000256" key="3">
    <source>
        <dbReference type="ARBA" id="ARBA00022737"/>
    </source>
</evidence>
<dbReference type="SUPFAM" id="SSF48452">
    <property type="entry name" value="TPR-like"/>
    <property type="match status" value="1"/>
</dbReference>
<feature type="non-terminal residue" evidence="5">
    <location>
        <position position="1"/>
    </location>
</feature>
<dbReference type="Pfam" id="PF13181">
    <property type="entry name" value="TPR_8"/>
    <property type="match status" value="1"/>
</dbReference>
<name>Q4TH89_TETNG</name>
<dbReference type="PANTHER" id="PTHR45984:SF3">
    <property type="entry name" value="SPERM-ASSOCIATED ANTIGEN 1"/>
    <property type="match status" value="1"/>
</dbReference>
<evidence type="ECO:0000256" key="1">
    <source>
        <dbReference type="ARBA" id="ARBA00004496"/>
    </source>
</evidence>
<dbReference type="PANTHER" id="PTHR45984">
    <property type="entry name" value="RNA (RNA) POLYMERASE II ASSOCIATED PROTEIN HOMOLOG"/>
    <property type="match status" value="1"/>
</dbReference>
<dbReference type="OrthoDB" id="2942533at2759"/>
<dbReference type="EMBL" id="CAAE01003123">
    <property type="protein sequence ID" value="CAF87743.1"/>
    <property type="molecule type" value="Genomic_DNA"/>
</dbReference>
<accession>Q4TH89</accession>
<dbReference type="SMART" id="SM00028">
    <property type="entry name" value="TPR"/>
    <property type="match status" value="2"/>
</dbReference>
<evidence type="ECO:0000256" key="2">
    <source>
        <dbReference type="ARBA" id="ARBA00022490"/>
    </source>
</evidence>
<dbReference type="FunFam" id="1.25.40.10:FF:000221">
    <property type="entry name" value="Mitochondrial import receptor subunit TOM34"/>
    <property type="match status" value="1"/>
</dbReference>
<reference evidence="5" key="2">
    <citation type="submission" date="2004-02" db="EMBL/GenBank/DDBJ databases">
        <authorList>
            <consortium name="Genoscope"/>
            <consortium name="Whitehead Institute Centre for Genome Research"/>
        </authorList>
    </citation>
    <scope>NUCLEOTIDE SEQUENCE</scope>
</reference>
<dbReference type="Pfam" id="PF00515">
    <property type="entry name" value="TPR_1"/>
    <property type="match status" value="1"/>
</dbReference>
<keyword evidence="3" id="KW-0677">Repeat</keyword>
<comment type="subcellular location">
    <subcellularLocation>
        <location evidence="1">Cytoplasm</location>
    </subcellularLocation>
</comment>
<dbReference type="Gene3D" id="1.25.40.10">
    <property type="entry name" value="Tetratricopeptide repeat domain"/>
    <property type="match status" value="1"/>
</dbReference>
<dbReference type="InterPro" id="IPR051982">
    <property type="entry name" value="CiliaryAsmbly_MitoImport"/>
</dbReference>
<keyword evidence="4" id="KW-0802">TPR repeat</keyword>
<dbReference type="KEGG" id="tng:GSTEN00000691G001"/>
<dbReference type="GO" id="GO:0005829">
    <property type="term" value="C:cytosol"/>
    <property type="evidence" value="ECO:0007669"/>
    <property type="project" value="TreeGrafter"/>
</dbReference>
<dbReference type="InterPro" id="IPR019734">
    <property type="entry name" value="TPR_rpt"/>
</dbReference>
<organism evidence="5">
    <name type="scientific">Tetraodon nigroviridis</name>
    <name type="common">Spotted green pufferfish</name>
    <name type="synonym">Chelonodon nigroviridis</name>
    <dbReference type="NCBI Taxonomy" id="99883"/>
    <lineage>
        <taxon>Eukaryota</taxon>
        <taxon>Metazoa</taxon>
        <taxon>Chordata</taxon>
        <taxon>Craniata</taxon>
        <taxon>Vertebrata</taxon>
        <taxon>Euteleostomi</taxon>
        <taxon>Actinopterygii</taxon>
        <taxon>Neopterygii</taxon>
        <taxon>Teleostei</taxon>
        <taxon>Neoteleostei</taxon>
        <taxon>Acanthomorphata</taxon>
        <taxon>Eupercaria</taxon>
        <taxon>Tetraodontiformes</taxon>
        <taxon>Tetradontoidea</taxon>
        <taxon>Tetraodontidae</taxon>
        <taxon>Tetraodon</taxon>
    </lineage>
</organism>
<protein>
    <submittedName>
        <fullName evidence="5">(spotted green pufferfish) hypothetical protein</fullName>
    </submittedName>
</protein>
<evidence type="ECO:0000313" key="5">
    <source>
        <dbReference type="EMBL" id="CAF87743.1"/>
    </source>
</evidence>
<reference evidence="5" key="1">
    <citation type="journal article" date="2004" name="Nature">
        <title>Genome duplication in the teleost fish Tetraodon nigroviridis reveals the early vertebrate proto-karyotype.</title>
        <authorList>
            <person name="Jaillon O."/>
            <person name="Aury J.-M."/>
            <person name="Brunet F."/>
            <person name="Petit J.-L."/>
            <person name="Stange-Thomann N."/>
            <person name="Mauceli E."/>
            <person name="Bouneau L."/>
            <person name="Fischer C."/>
            <person name="Ozouf-Costaz C."/>
            <person name="Bernot A."/>
            <person name="Nicaud S."/>
            <person name="Jaffe D."/>
            <person name="Fisher S."/>
            <person name="Lutfalla G."/>
            <person name="Dossat C."/>
            <person name="Segurens B."/>
            <person name="Dasilva C."/>
            <person name="Salanoubat M."/>
            <person name="Levy M."/>
            <person name="Boudet N."/>
            <person name="Castellano S."/>
            <person name="Anthouard V."/>
            <person name="Jubin C."/>
            <person name="Castelli V."/>
            <person name="Katinka M."/>
            <person name="Vacherie B."/>
            <person name="Biemont C."/>
            <person name="Skalli Z."/>
            <person name="Cattolico L."/>
            <person name="Poulain J."/>
            <person name="De Berardinis V."/>
            <person name="Cruaud C."/>
            <person name="Duprat S."/>
            <person name="Brottier P."/>
            <person name="Coutanceau J.-P."/>
            <person name="Gouzy J."/>
            <person name="Parra G."/>
            <person name="Lardier G."/>
            <person name="Chapple C."/>
            <person name="McKernan K.J."/>
            <person name="McEwan P."/>
            <person name="Bosak S."/>
            <person name="Kellis M."/>
            <person name="Volff J.-N."/>
            <person name="Guigo R."/>
            <person name="Zody M.C."/>
            <person name="Mesirov J."/>
            <person name="Lindblad-Toh K."/>
            <person name="Birren B."/>
            <person name="Nusbaum C."/>
            <person name="Kahn D."/>
            <person name="Robinson-Rechavi M."/>
            <person name="Laudet V."/>
            <person name="Schachter V."/>
            <person name="Quetier F."/>
            <person name="Saurin W."/>
            <person name="Scarpelli C."/>
            <person name="Wincker P."/>
            <person name="Lander E.S."/>
            <person name="Weissenbach J."/>
            <person name="Roest Crollius H."/>
        </authorList>
    </citation>
    <scope>NUCLEOTIDE SEQUENCE [LARGE SCALE GENOMIC DNA]</scope>
</reference>
<comment type="caution">
    <text evidence="5">The sequence shown here is derived from an EMBL/GenBank/DDBJ whole genome shotgun (WGS) entry which is preliminary data.</text>
</comment>